<evidence type="ECO:0000256" key="1">
    <source>
        <dbReference type="ARBA" id="ARBA00022679"/>
    </source>
</evidence>
<dbReference type="PANTHER" id="PTHR46401">
    <property type="entry name" value="GLYCOSYLTRANSFERASE WBBK-RELATED"/>
    <property type="match status" value="1"/>
</dbReference>
<dbReference type="Proteomes" id="UP000423641">
    <property type="component" value="Unassembled WGS sequence"/>
</dbReference>
<reference evidence="4 5" key="1">
    <citation type="submission" date="2019-09" db="EMBL/GenBank/DDBJ databases">
        <title>Draft genome sequences of 48 bacterial type strains from the CCUG.</title>
        <authorList>
            <person name="Tunovic T."/>
            <person name="Pineiro-Iglesias B."/>
            <person name="Unosson C."/>
            <person name="Inganas E."/>
            <person name="Ohlen M."/>
            <person name="Cardew S."/>
            <person name="Jensie-Markopoulos S."/>
            <person name="Salva-Serra F."/>
            <person name="Jaen-Luchoro D."/>
            <person name="Karlsson R."/>
            <person name="Svensson-Stadler L."/>
            <person name="Chun J."/>
            <person name="Moore E."/>
        </authorList>
    </citation>
    <scope>NUCLEOTIDE SEQUENCE [LARGE SCALE GENOMIC DNA]</scope>
    <source>
        <strain evidence="4 5">CCUG 34538</strain>
    </source>
</reference>
<dbReference type="SUPFAM" id="SSF53756">
    <property type="entry name" value="UDP-Glycosyltransferase/glycogen phosphorylase"/>
    <property type="match status" value="1"/>
</dbReference>
<dbReference type="GO" id="GO:0009103">
    <property type="term" value="P:lipopolysaccharide biosynthetic process"/>
    <property type="evidence" value="ECO:0007669"/>
    <property type="project" value="TreeGrafter"/>
</dbReference>
<dbReference type="Pfam" id="PF13439">
    <property type="entry name" value="Glyco_transf_4"/>
    <property type="match status" value="1"/>
</dbReference>
<gene>
    <name evidence="4" type="ORF">F7P66_02850</name>
</gene>
<dbReference type="GeneID" id="56509158"/>
<protein>
    <submittedName>
        <fullName evidence="4">Glycosyltransferase family 4 protein</fullName>
    </submittedName>
</protein>
<proteinExistence type="predicted"/>
<evidence type="ECO:0000313" key="5">
    <source>
        <dbReference type="Proteomes" id="UP000423641"/>
    </source>
</evidence>
<organism evidence="4 5">
    <name type="scientific">Campylobacter hyointestinalis subsp. lawsonii</name>
    <dbReference type="NCBI Taxonomy" id="91353"/>
    <lineage>
        <taxon>Bacteria</taxon>
        <taxon>Pseudomonadati</taxon>
        <taxon>Campylobacterota</taxon>
        <taxon>Epsilonproteobacteria</taxon>
        <taxon>Campylobacterales</taxon>
        <taxon>Campylobacteraceae</taxon>
        <taxon>Campylobacter</taxon>
    </lineage>
</organism>
<name>A0AAV6EFA4_CAMHY</name>
<sequence length="381" mass="44356">MKNVILIVLNNFKNDSRVLKESISLKKNGYNVRVVALHEELLFEFDNINGIDVHRVKLKSKKWSKNKFIQVFKYIEFTYKVIKLYRKNNIFHCNDLNALPIGVLIKLFFNKKAKVVYDAHEFEINQLPFQSKLSIKINYFLEKALIKYTDICFTVSESISNEYNKLYGIKPTVLFNAPSFKEPIKTDKFRDTLPIKKDSIIMLYQGGFMKGRGLEMWLEAFKRRKDDKVVMVFMGYGELEEDIKKAVKSTSNIFYHPAVSPDVLLDYTAAANVAAVPYIYNSCLNYYYCMPNKLFEYTMVGLPVIVSNLKDMGYVVKKYKLGVVVNNDTIDAINLAIDELLGMDMANLRCNALKFAKEYCWENQEIKMINEYKKLDHKCAE</sequence>
<feature type="domain" description="Glycosyl transferase family 1" evidence="2">
    <location>
        <begin position="187"/>
        <end position="344"/>
    </location>
</feature>
<dbReference type="InterPro" id="IPR028098">
    <property type="entry name" value="Glyco_trans_4-like_N"/>
</dbReference>
<dbReference type="Gene3D" id="3.40.50.2000">
    <property type="entry name" value="Glycogen Phosphorylase B"/>
    <property type="match status" value="2"/>
</dbReference>
<dbReference type="InterPro" id="IPR001296">
    <property type="entry name" value="Glyco_trans_1"/>
</dbReference>
<dbReference type="PANTHER" id="PTHR46401:SF2">
    <property type="entry name" value="GLYCOSYLTRANSFERASE WBBK-RELATED"/>
    <property type="match status" value="1"/>
</dbReference>
<keyword evidence="1" id="KW-0808">Transferase</keyword>
<dbReference type="Pfam" id="PF00534">
    <property type="entry name" value="Glycos_transf_1"/>
    <property type="match status" value="1"/>
</dbReference>
<feature type="domain" description="Glycosyltransferase subfamily 4-like N-terminal" evidence="3">
    <location>
        <begin position="24"/>
        <end position="172"/>
    </location>
</feature>
<dbReference type="RefSeq" id="WP_112000284.1">
    <property type="nucleotide sequence ID" value="NZ_CP053828.1"/>
</dbReference>
<dbReference type="GO" id="GO:0016757">
    <property type="term" value="F:glycosyltransferase activity"/>
    <property type="evidence" value="ECO:0007669"/>
    <property type="project" value="InterPro"/>
</dbReference>
<dbReference type="EMBL" id="VZON01000002">
    <property type="protein sequence ID" value="KAB0613631.1"/>
    <property type="molecule type" value="Genomic_DNA"/>
</dbReference>
<accession>A0AAV6EFA4</accession>
<evidence type="ECO:0000259" key="3">
    <source>
        <dbReference type="Pfam" id="PF13439"/>
    </source>
</evidence>
<dbReference type="AlphaFoldDB" id="A0AAV6EFA4"/>
<comment type="caution">
    <text evidence="4">The sequence shown here is derived from an EMBL/GenBank/DDBJ whole genome shotgun (WGS) entry which is preliminary data.</text>
</comment>
<evidence type="ECO:0000313" key="4">
    <source>
        <dbReference type="EMBL" id="KAB0613631.1"/>
    </source>
</evidence>
<evidence type="ECO:0000259" key="2">
    <source>
        <dbReference type="Pfam" id="PF00534"/>
    </source>
</evidence>